<evidence type="ECO:0000313" key="1">
    <source>
        <dbReference type="EMBL" id="KAF5850988.1"/>
    </source>
</evidence>
<dbReference type="Proteomes" id="UP000624244">
    <property type="component" value="Unassembled WGS sequence"/>
</dbReference>
<gene>
    <name evidence="1" type="ORF">GGP41_010644</name>
</gene>
<evidence type="ECO:0000313" key="2">
    <source>
        <dbReference type="Proteomes" id="UP000624244"/>
    </source>
</evidence>
<accession>A0A8H5ZI79</accession>
<name>A0A8H5ZI79_COCSA</name>
<reference evidence="1" key="1">
    <citation type="submission" date="2019-11" db="EMBL/GenBank/DDBJ databases">
        <title>Bipolaris sorokiniana Genome sequencing.</title>
        <authorList>
            <person name="Wang H."/>
        </authorList>
    </citation>
    <scope>NUCLEOTIDE SEQUENCE</scope>
</reference>
<protein>
    <submittedName>
        <fullName evidence="1">Uncharacterized protein</fullName>
    </submittedName>
</protein>
<dbReference type="EMBL" id="WNKQ01000006">
    <property type="protein sequence ID" value="KAF5850988.1"/>
    <property type="molecule type" value="Genomic_DNA"/>
</dbReference>
<sequence length="156" mass="17705">MCILFTYELTSYEKKEILVAGLCHGLNKRNTFLDFVDCRLSPLFGALFFQKHISKRSISLLIQPLTKQRTRVKWLTATYASYAGASVRIRGVDLFLDCFTVITSQFGDNLEPGQCTLGVNAGANSLRANFLRSVVAVHEMTKGKERILFKQRMFKN</sequence>
<proteinExistence type="predicted"/>
<comment type="caution">
    <text evidence="1">The sequence shown here is derived from an EMBL/GenBank/DDBJ whole genome shotgun (WGS) entry which is preliminary data.</text>
</comment>
<organism evidence="1 2">
    <name type="scientific">Cochliobolus sativus</name>
    <name type="common">Common root rot and spot blotch fungus</name>
    <name type="synonym">Bipolaris sorokiniana</name>
    <dbReference type="NCBI Taxonomy" id="45130"/>
    <lineage>
        <taxon>Eukaryota</taxon>
        <taxon>Fungi</taxon>
        <taxon>Dikarya</taxon>
        <taxon>Ascomycota</taxon>
        <taxon>Pezizomycotina</taxon>
        <taxon>Dothideomycetes</taxon>
        <taxon>Pleosporomycetidae</taxon>
        <taxon>Pleosporales</taxon>
        <taxon>Pleosporineae</taxon>
        <taxon>Pleosporaceae</taxon>
        <taxon>Bipolaris</taxon>
    </lineage>
</organism>
<dbReference type="AlphaFoldDB" id="A0A8H5ZI79"/>